<dbReference type="EMBL" id="GBHO01002160">
    <property type="protein sequence ID" value="JAG41444.1"/>
    <property type="molecule type" value="Transcribed_RNA"/>
</dbReference>
<feature type="domain" description="Phospholipid/glycerol acyltransferase" evidence="2">
    <location>
        <begin position="308"/>
        <end position="429"/>
    </location>
</feature>
<accession>A0A0A9ZAJ4</accession>
<evidence type="ECO:0000256" key="1">
    <source>
        <dbReference type="SAM" id="Phobius"/>
    </source>
</evidence>
<dbReference type="EMBL" id="GBHO01013067">
    <property type="protein sequence ID" value="JAG30537.1"/>
    <property type="molecule type" value="Transcribed_RNA"/>
</dbReference>
<protein>
    <recommendedName>
        <fullName evidence="2">Phospholipid/glycerol acyltransferase domain-containing protein</fullName>
    </recommendedName>
</protein>
<keyword evidence="1" id="KW-1133">Transmembrane helix</keyword>
<evidence type="ECO:0000313" key="4">
    <source>
        <dbReference type="EMBL" id="JAG41444.1"/>
    </source>
</evidence>
<gene>
    <name evidence="4" type="ORF">CM83_27664</name>
    <name evidence="3" type="ORF">CM83_27702</name>
</gene>
<dbReference type="GO" id="GO:0016020">
    <property type="term" value="C:membrane"/>
    <property type="evidence" value="ECO:0007669"/>
    <property type="project" value="TreeGrafter"/>
</dbReference>
<reference evidence="4" key="1">
    <citation type="journal article" date="2014" name="PLoS ONE">
        <title>Transcriptome-Based Identification of ABC Transporters in the Western Tarnished Plant Bug Lygus hesperus.</title>
        <authorList>
            <person name="Hull J.J."/>
            <person name="Chaney K."/>
            <person name="Geib S.M."/>
            <person name="Fabrick J.A."/>
            <person name="Brent C.S."/>
            <person name="Walsh D."/>
            <person name="Lavine L.C."/>
        </authorList>
    </citation>
    <scope>NUCLEOTIDE SEQUENCE</scope>
</reference>
<dbReference type="CDD" id="cd07987">
    <property type="entry name" value="LPLAT_MGAT-like"/>
    <property type="match status" value="1"/>
</dbReference>
<dbReference type="InterPro" id="IPR002123">
    <property type="entry name" value="Plipid/glycerol_acylTrfase"/>
</dbReference>
<feature type="transmembrane region" description="Helical" evidence="1">
    <location>
        <begin position="25"/>
        <end position="46"/>
    </location>
</feature>
<organism evidence="4">
    <name type="scientific">Lygus hesperus</name>
    <name type="common">Western plant bug</name>
    <dbReference type="NCBI Taxonomy" id="30085"/>
    <lineage>
        <taxon>Eukaryota</taxon>
        <taxon>Metazoa</taxon>
        <taxon>Ecdysozoa</taxon>
        <taxon>Arthropoda</taxon>
        <taxon>Hexapoda</taxon>
        <taxon>Insecta</taxon>
        <taxon>Pterygota</taxon>
        <taxon>Neoptera</taxon>
        <taxon>Paraneoptera</taxon>
        <taxon>Hemiptera</taxon>
        <taxon>Heteroptera</taxon>
        <taxon>Panheteroptera</taxon>
        <taxon>Cimicomorpha</taxon>
        <taxon>Miridae</taxon>
        <taxon>Mirini</taxon>
        <taxon>Lygus</taxon>
    </lineage>
</organism>
<evidence type="ECO:0000259" key="2">
    <source>
        <dbReference type="Pfam" id="PF01553"/>
    </source>
</evidence>
<dbReference type="PANTHER" id="PTHR22753:SF14">
    <property type="entry name" value="MONOACYLGLYCEROL_DIACYLGLYCEROL O-ACYLTRANSFERASE"/>
    <property type="match status" value="1"/>
</dbReference>
<reference evidence="4" key="2">
    <citation type="submission" date="2014-07" db="EMBL/GenBank/DDBJ databases">
        <authorList>
            <person name="Hull J."/>
        </authorList>
    </citation>
    <scope>NUCLEOTIDE SEQUENCE</scope>
</reference>
<feature type="transmembrane region" description="Helical" evidence="1">
    <location>
        <begin position="162"/>
        <end position="184"/>
    </location>
</feature>
<dbReference type="AlphaFoldDB" id="A0A0A9ZAJ4"/>
<dbReference type="SUPFAM" id="SSF69593">
    <property type="entry name" value="Glycerol-3-phosphate (1)-acyltransferase"/>
    <property type="match status" value="1"/>
</dbReference>
<sequence length="516" mass="59451">MCFTNARRMNVFNTLSSKPHTRPQGVLYTIIYAFLPLSIACNLLVLSTDQIPIDVSWRSVLLQKVHASRQLRLYTTLQRLFVKPISDVSTIYCGLVLLHRFMRWMYNNINTLLQTLHMQQFVHRIKYSRIIYTLVTNMQKCIRVLLYSLPSASTKFLTTSQLANLFILSITASICSQICIRFLWRIRDNVDKYFQLDESAYIRDIQEYKVPPRFVFTPILGTFNIITAPVLIGVENLLPYVKWRDGLAPGPDGISSNFGLTLLDSNYNLLRTDTRAQDATVLNPPTHIHTKLGYILPPTKFPDPFSTHMQKQRSLMFIGNHTCTGVDMAPMQWNLTQHLDIFLRGIAHWGHFNLPWWASIMRWVGAVPGTRKICSELLTKGWSILIYPGGGREVMKKCGDPSYELMWGDRYGFTKLAIQYQAIIIPIACVGIEEMTQPLIDIPISSIYGQYKPLKRTISVEEKKLYQYLSNPTKQKPTCLHDIDSILDSSYIPLHKLRSLQLNVPQIYMYNHSTFI</sequence>
<keyword evidence="1" id="KW-0472">Membrane</keyword>
<keyword evidence="1" id="KW-0812">Transmembrane</keyword>
<dbReference type="PANTHER" id="PTHR22753">
    <property type="entry name" value="TRANSMEMBRANE PROTEIN 68"/>
    <property type="match status" value="1"/>
</dbReference>
<name>A0A0A9ZAJ4_LYGHE</name>
<proteinExistence type="predicted"/>
<evidence type="ECO:0000313" key="3">
    <source>
        <dbReference type="EMBL" id="JAG30537.1"/>
    </source>
</evidence>
<dbReference type="Pfam" id="PF01553">
    <property type="entry name" value="Acyltransferase"/>
    <property type="match status" value="1"/>
</dbReference>
<dbReference type="GO" id="GO:0016746">
    <property type="term" value="F:acyltransferase activity"/>
    <property type="evidence" value="ECO:0007669"/>
    <property type="project" value="InterPro"/>
</dbReference>